<evidence type="ECO:0000313" key="5">
    <source>
        <dbReference type="EMBL" id="AOW06203.1"/>
    </source>
</evidence>
<evidence type="ECO:0000256" key="3">
    <source>
        <dbReference type="ARBA" id="ARBA00023054"/>
    </source>
</evidence>
<dbReference type="VEuPathDB" id="FungiDB:YALI1_E36395g"/>
<dbReference type="VEuPathDB" id="FungiDB:YALI0_E30921g"/>
<name>A0A1D8NKT5_YARLL</name>
<dbReference type="InterPro" id="IPR018791">
    <property type="entry name" value="UV_resistance/autophagy_Atg14"/>
</dbReference>
<feature type="compositionally biased region" description="Polar residues" evidence="4">
    <location>
        <begin position="1"/>
        <end position="10"/>
    </location>
</feature>
<comment type="similarity">
    <text evidence="1">Belongs to the ATG14 family.</text>
</comment>
<evidence type="ECO:0000256" key="2">
    <source>
        <dbReference type="ARBA" id="ARBA00013807"/>
    </source>
</evidence>
<dbReference type="PANTHER" id="PTHR15157:SF13">
    <property type="entry name" value="AUTOPHAGY-RELATED PROTEIN 14"/>
    <property type="match status" value="1"/>
</dbReference>
<dbReference type="AlphaFoldDB" id="A0A1D8NKT5"/>
<evidence type="ECO:0000256" key="1">
    <source>
        <dbReference type="ARBA" id="ARBA00009574"/>
    </source>
</evidence>
<dbReference type="KEGG" id="yli:2911921"/>
<evidence type="ECO:0000256" key="4">
    <source>
        <dbReference type="SAM" id="MobiDB-lite"/>
    </source>
</evidence>
<protein>
    <recommendedName>
        <fullName evidence="2">Autophagy-related protein 14</fullName>
    </recommendedName>
</protein>
<dbReference type="GO" id="GO:0005768">
    <property type="term" value="C:endosome"/>
    <property type="evidence" value="ECO:0007669"/>
    <property type="project" value="TreeGrafter"/>
</dbReference>
<evidence type="ECO:0000313" key="6">
    <source>
        <dbReference type="EMBL" id="RDW28135.1"/>
    </source>
</evidence>
<gene>
    <name evidence="6" type="ORF">B0I71DRAFT_127893</name>
    <name evidence="5" type="ORF">YALI1_E36395g</name>
</gene>
<organism evidence="5 7">
    <name type="scientific">Yarrowia lipolytica</name>
    <name type="common">Candida lipolytica</name>
    <dbReference type="NCBI Taxonomy" id="4952"/>
    <lineage>
        <taxon>Eukaryota</taxon>
        <taxon>Fungi</taxon>
        <taxon>Dikarya</taxon>
        <taxon>Ascomycota</taxon>
        <taxon>Saccharomycotina</taxon>
        <taxon>Dipodascomycetes</taxon>
        <taxon>Dipodascales</taxon>
        <taxon>Dipodascales incertae sedis</taxon>
        <taxon>Yarrowia</taxon>
    </lineage>
</organism>
<sequence length="425" mass="47499">MDSLSASQSAALKPKPVSSVFNRRPGSGVHQAVPQRMRTTPIKQQTAPQPRVRAHRPQKVTLSAVPCSICDQRVPEHHMMCCGCANYSILAHRVAQIKIDASLDTVTQKIENIDKLDCPDKDPGTDPFRLRLLKIKQQGVRRELDVVRKARDLQTDEIAAKKRHLATLRNQVSTMRETAASLHTQSVNEHQKIKRKLSQDVQELKTKVNTEIPHSLLAKRSVLCRELVSLYNIRLRKVRRGSGITSVGSTADTFPLIGTLSLPDIITLCLSSHREINTALDRLASFTCLAAYYLGAPLPYVILLPQRRHPYIRISSNNYPLHLEDPLPQVSSEKPAVFSKFAHALAMLCLNLASISHKLGFHSHLNTPEEIVKIDKIISRMFLTIEEEDPDGNEVTDVELSCVADYIITQVYLEVDGGGSEWVSL</sequence>
<keyword evidence="3" id="KW-0175">Coiled coil</keyword>
<dbReference type="EMBL" id="CP017557">
    <property type="protein sequence ID" value="AOW06203.1"/>
    <property type="molecule type" value="Genomic_DNA"/>
</dbReference>
<dbReference type="GO" id="GO:0000149">
    <property type="term" value="F:SNARE binding"/>
    <property type="evidence" value="ECO:0007669"/>
    <property type="project" value="TreeGrafter"/>
</dbReference>
<proteinExistence type="inferred from homology"/>
<evidence type="ECO:0000313" key="8">
    <source>
        <dbReference type="Proteomes" id="UP000256601"/>
    </source>
</evidence>
<dbReference type="PANTHER" id="PTHR15157">
    <property type="entry name" value="UV RADIATION RESISTANCE-ASSOCIATED GENE PROTEIN"/>
    <property type="match status" value="1"/>
</dbReference>
<dbReference type="GeneID" id="2911921"/>
<dbReference type="Proteomes" id="UP000256601">
    <property type="component" value="Unassembled WGS sequence"/>
</dbReference>
<dbReference type="EMBL" id="KZ858955">
    <property type="protein sequence ID" value="RDW28135.1"/>
    <property type="molecule type" value="Genomic_DNA"/>
</dbReference>
<feature type="region of interest" description="Disordered" evidence="4">
    <location>
        <begin position="1"/>
        <end position="33"/>
    </location>
</feature>
<dbReference type="GO" id="GO:0032991">
    <property type="term" value="C:protein-containing complex"/>
    <property type="evidence" value="ECO:0007669"/>
    <property type="project" value="UniProtKB-ARBA"/>
</dbReference>
<dbReference type="Pfam" id="PF10186">
    <property type="entry name" value="ATG14"/>
    <property type="match status" value="1"/>
</dbReference>
<dbReference type="Proteomes" id="UP000182444">
    <property type="component" value="Chromosome 1E"/>
</dbReference>
<dbReference type="GO" id="GO:0035493">
    <property type="term" value="P:SNARE complex assembly"/>
    <property type="evidence" value="ECO:0007669"/>
    <property type="project" value="TreeGrafter"/>
</dbReference>
<reference evidence="5 7" key="1">
    <citation type="journal article" date="2016" name="PLoS ONE">
        <title>Sequence Assembly of Yarrowia lipolytica Strain W29/CLIB89 Shows Transposable Element Diversity.</title>
        <authorList>
            <person name="Magnan C."/>
            <person name="Yu J."/>
            <person name="Chang I."/>
            <person name="Jahn E."/>
            <person name="Kanomata Y."/>
            <person name="Wu J."/>
            <person name="Zeller M."/>
            <person name="Oakes M."/>
            <person name="Baldi P."/>
            <person name="Sandmeyer S."/>
        </authorList>
    </citation>
    <scope>NUCLEOTIDE SEQUENCE [LARGE SCALE GENOMIC DNA]</scope>
    <source>
        <strain evidence="5">CLIB89</strain>
        <strain evidence="7">CLIB89(W29)</strain>
    </source>
</reference>
<reference evidence="6 8" key="2">
    <citation type="submission" date="2018-07" db="EMBL/GenBank/DDBJ databases">
        <title>Draft Genome Assemblies for Five Robust Yarrowia lipolytica Strains Exhibiting High Lipid Production and Pentose Sugar Utilization and Sugar Alcohol Secretion from Undetoxified Lignocellulosic Biomass Hydrolysates.</title>
        <authorList>
            <consortium name="DOE Joint Genome Institute"/>
            <person name="Walker C."/>
            <person name="Ryu S."/>
            <person name="Na H."/>
            <person name="Zane M."/>
            <person name="LaButti K."/>
            <person name="Lipzen A."/>
            <person name="Haridas S."/>
            <person name="Barry K."/>
            <person name="Grigoriev I.V."/>
            <person name="Quarterman J."/>
            <person name="Slininger P."/>
            <person name="Dien B."/>
            <person name="Trinh C.T."/>
        </authorList>
    </citation>
    <scope>NUCLEOTIDE SEQUENCE [LARGE SCALE GENOMIC DNA]</scope>
    <source>
        <strain evidence="6 8">YB392</strain>
    </source>
</reference>
<accession>A0A1D8NKT5</accession>
<evidence type="ECO:0000313" key="7">
    <source>
        <dbReference type="Proteomes" id="UP000182444"/>
    </source>
</evidence>
<dbReference type="GO" id="GO:0000323">
    <property type="term" value="C:lytic vacuole"/>
    <property type="evidence" value="ECO:0007669"/>
    <property type="project" value="TreeGrafter"/>
</dbReference>